<keyword evidence="4" id="KW-1185">Reference proteome</keyword>
<proteinExistence type="inferred from homology"/>
<dbReference type="GO" id="GO:0016779">
    <property type="term" value="F:nucleotidyltransferase activity"/>
    <property type="evidence" value="ECO:0007669"/>
    <property type="project" value="TreeGrafter"/>
</dbReference>
<dbReference type="FunFam" id="3.40.50.720:FF:000080">
    <property type="entry name" value="Thiazole biosynthesis adenylyltransferase ThiF"/>
    <property type="match status" value="1"/>
</dbReference>
<dbReference type="CDD" id="cd00757">
    <property type="entry name" value="ThiF_MoeB_HesA_family"/>
    <property type="match status" value="1"/>
</dbReference>
<reference evidence="3 4" key="1">
    <citation type="journal article" date="2018" name="Int. J. Syst. Evol. Microbiol.">
        <title>Parvibium lacunae gen. nov., sp. nov., a new member of the family Alcaligenaceae isolated from a freshwater pond.</title>
        <authorList>
            <person name="Chen W.M."/>
            <person name="Xie P.B."/>
            <person name="Hsu M.Y."/>
            <person name="Sheu S.Y."/>
        </authorList>
    </citation>
    <scope>NUCLEOTIDE SEQUENCE [LARGE SCALE GENOMIC DNA]</scope>
    <source>
        <strain evidence="3 4">KMB9</strain>
    </source>
</reference>
<evidence type="ECO:0000313" key="3">
    <source>
        <dbReference type="EMBL" id="RCS57073.1"/>
    </source>
</evidence>
<dbReference type="NCBIfam" id="NF004281">
    <property type="entry name" value="PRK05690.1"/>
    <property type="match status" value="1"/>
</dbReference>
<dbReference type="AlphaFoldDB" id="A0A368L0I8"/>
<dbReference type="Proteomes" id="UP000252357">
    <property type="component" value="Unassembled WGS sequence"/>
</dbReference>
<dbReference type="PANTHER" id="PTHR10953:SF102">
    <property type="entry name" value="ADENYLYLTRANSFERASE AND SULFURTRANSFERASE MOCS3"/>
    <property type="match status" value="1"/>
</dbReference>
<sequence>MDDAALTRYARHILLDEVGIEGQQRIRQGRVLIVGLGGLGCPAAQYLASAGVGELHLVDHDTVDASNLQRQILYRAADLGQPKARAAAAFLHQLNPDVLIHAYPEKATLDRLHTLCAQVDVVLDCSDNFATRHAINQACVQHRVPLVSGAAVRFSGQLTVFDARQTQAPCYHCLFPGGDEVTEVADMRCATLGVFAPLVAIIGAAQAAEALKLLAPCGAPSLGRLHLFDALRQEWQTIRYAQDPACAVCQPDAARRSSARSAS</sequence>
<comment type="similarity">
    <text evidence="1">Belongs to the HesA/MoeB/ThiF family.</text>
</comment>
<dbReference type="GO" id="GO:0008146">
    <property type="term" value="F:sulfotransferase activity"/>
    <property type="evidence" value="ECO:0007669"/>
    <property type="project" value="TreeGrafter"/>
</dbReference>
<name>A0A368L0I8_9BURK</name>
<organism evidence="3 4">
    <name type="scientific">Parvibium lacunae</name>
    <dbReference type="NCBI Taxonomy" id="1888893"/>
    <lineage>
        <taxon>Bacteria</taxon>
        <taxon>Pseudomonadati</taxon>
        <taxon>Pseudomonadota</taxon>
        <taxon>Betaproteobacteria</taxon>
        <taxon>Burkholderiales</taxon>
        <taxon>Alcaligenaceae</taxon>
        <taxon>Parvibium</taxon>
    </lineage>
</organism>
<dbReference type="Pfam" id="PF00899">
    <property type="entry name" value="ThiF"/>
    <property type="match status" value="1"/>
</dbReference>
<dbReference type="GO" id="GO:0008641">
    <property type="term" value="F:ubiquitin-like modifier activating enzyme activity"/>
    <property type="evidence" value="ECO:0007669"/>
    <property type="project" value="InterPro"/>
</dbReference>
<dbReference type="OrthoDB" id="9804286at2"/>
<accession>A0A368L0I8</accession>
<protein>
    <submittedName>
        <fullName evidence="3">HesA/MoeB/ThiF family protein</fullName>
    </submittedName>
</protein>
<evidence type="ECO:0000313" key="4">
    <source>
        <dbReference type="Proteomes" id="UP000252357"/>
    </source>
</evidence>
<dbReference type="PANTHER" id="PTHR10953">
    <property type="entry name" value="UBIQUITIN-ACTIVATING ENZYME E1"/>
    <property type="match status" value="1"/>
</dbReference>
<dbReference type="EMBL" id="QPGB01000004">
    <property type="protein sequence ID" value="RCS57073.1"/>
    <property type="molecule type" value="Genomic_DNA"/>
</dbReference>
<dbReference type="GO" id="GO:0005829">
    <property type="term" value="C:cytosol"/>
    <property type="evidence" value="ECO:0007669"/>
    <property type="project" value="TreeGrafter"/>
</dbReference>
<dbReference type="Gene3D" id="3.40.50.720">
    <property type="entry name" value="NAD(P)-binding Rossmann-like Domain"/>
    <property type="match status" value="1"/>
</dbReference>
<dbReference type="InterPro" id="IPR035985">
    <property type="entry name" value="Ubiquitin-activating_enz"/>
</dbReference>
<dbReference type="RefSeq" id="WP_114403215.1">
    <property type="nucleotide sequence ID" value="NZ_QPGB01000004.1"/>
</dbReference>
<evidence type="ECO:0000256" key="1">
    <source>
        <dbReference type="ARBA" id="ARBA00009919"/>
    </source>
</evidence>
<comment type="caution">
    <text evidence="3">The sequence shown here is derived from an EMBL/GenBank/DDBJ whole genome shotgun (WGS) entry which is preliminary data.</text>
</comment>
<gene>
    <name evidence="3" type="ORF">DU000_09715</name>
</gene>
<feature type="domain" description="THIF-type NAD/FAD binding fold" evidence="2">
    <location>
        <begin position="9"/>
        <end position="247"/>
    </location>
</feature>
<dbReference type="SUPFAM" id="SSF69572">
    <property type="entry name" value="Activating enzymes of the ubiquitin-like proteins"/>
    <property type="match status" value="1"/>
</dbReference>
<evidence type="ECO:0000259" key="2">
    <source>
        <dbReference type="Pfam" id="PF00899"/>
    </source>
</evidence>
<dbReference type="InterPro" id="IPR000594">
    <property type="entry name" value="ThiF_NAD_FAD-bd"/>
</dbReference>
<dbReference type="GO" id="GO:0004792">
    <property type="term" value="F:thiosulfate-cyanide sulfurtransferase activity"/>
    <property type="evidence" value="ECO:0007669"/>
    <property type="project" value="TreeGrafter"/>
</dbReference>
<dbReference type="InterPro" id="IPR045886">
    <property type="entry name" value="ThiF/MoeB/HesA"/>
</dbReference>